<reference evidence="1" key="1">
    <citation type="submission" date="2022-12" db="EMBL/GenBank/DDBJ databases">
        <title>Draft genome assemblies for two species of Escallonia (Escalloniales).</title>
        <authorList>
            <person name="Chanderbali A."/>
            <person name="Dervinis C."/>
            <person name="Anghel I."/>
            <person name="Soltis D."/>
            <person name="Soltis P."/>
            <person name="Zapata F."/>
        </authorList>
    </citation>
    <scope>NUCLEOTIDE SEQUENCE</scope>
    <source>
        <strain evidence="1">UCBG92.1500</strain>
        <tissue evidence="1">Leaf</tissue>
    </source>
</reference>
<gene>
    <name evidence="1" type="ORF">RJ640_007305</name>
</gene>
<evidence type="ECO:0000313" key="2">
    <source>
        <dbReference type="Proteomes" id="UP001187471"/>
    </source>
</evidence>
<dbReference type="EMBL" id="JAVXUO010000881">
    <property type="protein sequence ID" value="KAK2988370.1"/>
    <property type="molecule type" value="Genomic_DNA"/>
</dbReference>
<evidence type="ECO:0000313" key="1">
    <source>
        <dbReference type="EMBL" id="KAK2988370.1"/>
    </source>
</evidence>
<sequence>MSEYEEDQAIDPDDLQNHVKPDDLQIMSRFVLFLMGFDDHKALAFGPEGPLMEDFWDNMRRYGLYALTSCAGVT</sequence>
<accession>A0AA88RSN4</accession>
<dbReference type="Proteomes" id="UP001187471">
    <property type="component" value="Unassembled WGS sequence"/>
</dbReference>
<proteinExistence type="predicted"/>
<protein>
    <submittedName>
        <fullName evidence="1">Uncharacterized protein</fullName>
    </submittedName>
</protein>
<name>A0AA88RSN4_9ASTE</name>
<organism evidence="1 2">
    <name type="scientific">Escallonia rubra</name>
    <dbReference type="NCBI Taxonomy" id="112253"/>
    <lineage>
        <taxon>Eukaryota</taxon>
        <taxon>Viridiplantae</taxon>
        <taxon>Streptophyta</taxon>
        <taxon>Embryophyta</taxon>
        <taxon>Tracheophyta</taxon>
        <taxon>Spermatophyta</taxon>
        <taxon>Magnoliopsida</taxon>
        <taxon>eudicotyledons</taxon>
        <taxon>Gunneridae</taxon>
        <taxon>Pentapetalae</taxon>
        <taxon>asterids</taxon>
        <taxon>campanulids</taxon>
        <taxon>Escalloniales</taxon>
        <taxon>Escalloniaceae</taxon>
        <taxon>Escallonia</taxon>
    </lineage>
</organism>
<keyword evidence="2" id="KW-1185">Reference proteome</keyword>
<dbReference type="PANTHER" id="PTHR36049:SF3">
    <property type="match status" value="1"/>
</dbReference>
<dbReference type="AlphaFoldDB" id="A0AA88RSN4"/>
<comment type="caution">
    <text evidence="1">The sequence shown here is derived from an EMBL/GenBank/DDBJ whole genome shotgun (WGS) entry which is preliminary data.</text>
</comment>
<dbReference type="PANTHER" id="PTHR36049">
    <property type="entry name" value="TRANSMEMBRANE PROTEIN"/>
    <property type="match status" value="1"/>
</dbReference>